<evidence type="ECO:0000313" key="3">
    <source>
        <dbReference type="Proteomes" id="UP000007879"/>
    </source>
</evidence>
<evidence type="ECO:0000259" key="1">
    <source>
        <dbReference type="Pfam" id="PF01841"/>
    </source>
</evidence>
<dbReference type="Proteomes" id="UP000007879">
    <property type="component" value="Unassembled WGS sequence"/>
</dbReference>
<name>A0AAN0IYC0_AMPQE</name>
<keyword evidence="3" id="KW-1185">Reference proteome</keyword>
<dbReference type="SUPFAM" id="SSF54001">
    <property type="entry name" value="Cysteine proteinases"/>
    <property type="match status" value="1"/>
</dbReference>
<dbReference type="InterPro" id="IPR038765">
    <property type="entry name" value="Papain-like_cys_pep_sf"/>
</dbReference>
<dbReference type="AlphaFoldDB" id="A0AAN0IYC0"/>
<dbReference type="EnsemblMetazoa" id="XM_019994205.1">
    <property type="protein sequence ID" value="XP_019849764.1"/>
    <property type="gene ID" value="LOC109580719"/>
</dbReference>
<dbReference type="InterPro" id="IPR002931">
    <property type="entry name" value="Transglutaminase-like"/>
</dbReference>
<dbReference type="GO" id="GO:0005737">
    <property type="term" value="C:cytoplasm"/>
    <property type="evidence" value="ECO:0007669"/>
    <property type="project" value="TreeGrafter"/>
</dbReference>
<feature type="domain" description="Transglutaminase-like" evidence="1">
    <location>
        <begin position="132"/>
        <end position="249"/>
    </location>
</feature>
<reference evidence="3" key="1">
    <citation type="journal article" date="2010" name="Nature">
        <title>The Amphimedon queenslandica genome and the evolution of animal complexity.</title>
        <authorList>
            <person name="Srivastava M."/>
            <person name="Simakov O."/>
            <person name="Chapman J."/>
            <person name="Fahey B."/>
            <person name="Gauthier M.E."/>
            <person name="Mitros T."/>
            <person name="Richards G.S."/>
            <person name="Conaco C."/>
            <person name="Dacre M."/>
            <person name="Hellsten U."/>
            <person name="Larroux C."/>
            <person name="Putnam N.H."/>
            <person name="Stanke M."/>
            <person name="Adamska M."/>
            <person name="Darling A."/>
            <person name="Degnan S.M."/>
            <person name="Oakley T.H."/>
            <person name="Plachetzki D.C."/>
            <person name="Zhai Y."/>
            <person name="Adamski M."/>
            <person name="Calcino A."/>
            <person name="Cummins S.F."/>
            <person name="Goodstein D.M."/>
            <person name="Harris C."/>
            <person name="Jackson D.J."/>
            <person name="Leys S.P."/>
            <person name="Shu S."/>
            <person name="Woodcroft B.J."/>
            <person name="Vervoort M."/>
            <person name="Kosik K.S."/>
            <person name="Manning G."/>
            <person name="Degnan B.M."/>
            <person name="Rokhsar D.S."/>
        </authorList>
    </citation>
    <scope>NUCLEOTIDE SEQUENCE [LARGE SCALE GENOMIC DNA]</scope>
</reference>
<organism evidence="2 3">
    <name type="scientific">Amphimedon queenslandica</name>
    <name type="common">Sponge</name>
    <dbReference type="NCBI Taxonomy" id="400682"/>
    <lineage>
        <taxon>Eukaryota</taxon>
        <taxon>Metazoa</taxon>
        <taxon>Porifera</taxon>
        <taxon>Demospongiae</taxon>
        <taxon>Heteroscleromorpha</taxon>
        <taxon>Haplosclerida</taxon>
        <taxon>Niphatidae</taxon>
        <taxon>Amphimedon</taxon>
    </lineage>
</organism>
<reference evidence="2" key="2">
    <citation type="submission" date="2024-06" db="UniProtKB">
        <authorList>
            <consortium name="EnsemblMetazoa"/>
        </authorList>
    </citation>
    <scope>IDENTIFICATION</scope>
</reference>
<evidence type="ECO:0000313" key="2">
    <source>
        <dbReference type="EnsemblMetazoa" id="XP_019849764.1"/>
    </source>
</evidence>
<dbReference type="GeneID" id="109580719"/>
<dbReference type="InterPro" id="IPR052557">
    <property type="entry name" value="CAP/Cytokinesis_protein"/>
</dbReference>
<proteinExistence type="predicted"/>
<sequence length="1036" mass="117242">MGCGLSRRPRTNVRASLVEGDHTASNNAKEETACSIILPYETDPQESSFPTHFLPDPVLSNHQKNCQIVFDSLQPLKKGLEKRRHTESLMRRWKESGVLNRVHDYVDAITKANPTLEEISDLLTKDSTPYLRGIEKGQSTDLLKAYAIYYWIANNIEYNVNEWNSMISTGLYPDVNPRHVFKRRSSVCSGYANLYELLAGQAGLKVTIINGHFKRAITKKGQSDFFSPGNNNSHAWNAVQLGSVWYLLDCTYGAGVIDSSSFTKMYNCLYFAISPEKLILSHWPDSDKWQLLEARLALQDYRSLIVMTPDSLQLGVHMPACEVLHITRHEIPIAVLSLKTPKHFAVIVTLKPWDCSSSSHDINPDNEQYSANIFINNKEDGDCKDVYIALPKPGNFTCQIFVEDLSSSNTRTLTFLTSYLISCEADPPDSIGFPQILHKVAFSINFQLLCWTGHQDNGKSYIAECTTGQMTLQFKLNSNVSLSHFISPGAFTAEQAPSTEQCYHFYTSLSQDNKDPSLNVLDVVFPLQGLWTICLMLKGEEFEECLSEPVMLYTVNVIGKASTGTYPWIQSPGLSIHHSGTLSALGNDIFNLTFSVEDEMEFYSVLIGTSSLSPTFHQFTCIEKEERRLEDEGREIRYTYKLMVVFPEPGKWKVCVFYRGLNSLESTVYSNLFSLFLDVESCFPNTIFPSINKPVSTLLGLSITDTNPLQYRHSIFKTQVSTSLQHKLCFDISLTPPNSPGFQIPSKYCASLFPSEKDGVYNLEAILPETGTWAIGLSASKVEDELSNMKQVFLFELLIKEAAILPIHYLYPKLYPAFYSSDARIPAKDIPYQYVIEEKFVTHLIYRRKPSFNMVVFQERCPMNKLSSQALIYPNKDSSDEYVIEAVFPEKGNWIVQLFGDSITDYDPIIEFFVLVKAPKINLTYPWIHTDFFNVYKMDFHPSGDYLLPEKVKGTTGQLSLSITCPDDVHILHQARNENDIIVDGVTCLLRTKKHNVFCILANFTSPGHWSILLHASRTPSLNNWDLVLQHDVIAC</sequence>
<dbReference type="RefSeq" id="XP_019849764.1">
    <property type="nucleotide sequence ID" value="XM_019994205.1"/>
</dbReference>
<dbReference type="Pfam" id="PF01841">
    <property type="entry name" value="Transglut_core"/>
    <property type="match status" value="1"/>
</dbReference>
<dbReference type="PANTHER" id="PTHR46333:SF2">
    <property type="entry name" value="CYTOKINESIS PROTEIN 3"/>
    <property type="match status" value="1"/>
</dbReference>
<protein>
    <recommendedName>
        <fullName evidence="1">Transglutaminase-like domain-containing protein</fullName>
    </recommendedName>
</protein>
<accession>A0AAN0IYC0</accession>
<dbReference type="PANTHER" id="PTHR46333">
    <property type="entry name" value="CYTOKINESIS PROTEIN 3"/>
    <property type="match status" value="1"/>
</dbReference>
<dbReference type="Gene3D" id="3.10.620.30">
    <property type="match status" value="1"/>
</dbReference>
<dbReference type="KEGG" id="aqu:109580719"/>